<organism evidence="2 3">
    <name type="scientific">Sodaliphilus pleomorphus</name>
    <dbReference type="NCBI Taxonomy" id="2606626"/>
    <lineage>
        <taxon>Bacteria</taxon>
        <taxon>Pseudomonadati</taxon>
        <taxon>Bacteroidota</taxon>
        <taxon>Bacteroidia</taxon>
        <taxon>Bacteroidales</taxon>
        <taxon>Muribaculaceae</taxon>
        <taxon>Sodaliphilus</taxon>
    </lineage>
</organism>
<gene>
    <name evidence="2" type="ORF">FYJ29_11835</name>
</gene>
<feature type="binding site" evidence="1">
    <location>
        <position position="14"/>
    </location>
    <ligand>
        <name>Zn(2+)</name>
        <dbReference type="ChEBI" id="CHEBI:29105"/>
    </ligand>
</feature>
<dbReference type="SUPFAM" id="SSF48150">
    <property type="entry name" value="DNA-glycosylase"/>
    <property type="match status" value="1"/>
</dbReference>
<dbReference type="EMBL" id="VULT01000021">
    <property type="protein sequence ID" value="MSS18439.1"/>
    <property type="molecule type" value="Genomic_DNA"/>
</dbReference>
<sequence length="204" mass="23560">MTACNHTTPSPTRCPWCAGNEAYYAYHDTEWGTPVHDDRLHFEMLVLESMSCGLSWLLVLKKREIMRACFDNFEPAKVAAYTAARVERIMATPGMIKSQRKIEAVIHNARVFLDIASEWGSFDRYMWSFTQGKTFVYRSHRDEGLVETRNDLSDRMARDLKKRGFKYMGSVILYSHLQGIGVINDHHPSCFRYRQLLGPDTVVV</sequence>
<dbReference type="InterPro" id="IPR011257">
    <property type="entry name" value="DNA_glycosylase"/>
</dbReference>
<dbReference type="Gene3D" id="1.10.340.30">
    <property type="entry name" value="Hypothetical protein, domain 2"/>
    <property type="match status" value="1"/>
</dbReference>
<dbReference type="GO" id="GO:0006284">
    <property type="term" value="P:base-excision repair"/>
    <property type="evidence" value="ECO:0007669"/>
    <property type="project" value="InterPro"/>
</dbReference>
<dbReference type="PANTHER" id="PTHR30037">
    <property type="entry name" value="DNA-3-METHYLADENINE GLYCOSYLASE 1"/>
    <property type="match status" value="1"/>
</dbReference>
<accession>A0A6L5XG07</accession>
<dbReference type="PANTHER" id="PTHR30037:SF4">
    <property type="entry name" value="DNA-3-METHYLADENINE GLYCOSYLASE I"/>
    <property type="match status" value="1"/>
</dbReference>
<dbReference type="Pfam" id="PF03352">
    <property type="entry name" value="Adenine_glyco"/>
    <property type="match status" value="1"/>
</dbReference>
<keyword evidence="1" id="KW-0862">Zinc</keyword>
<dbReference type="GO" id="GO:0008725">
    <property type="term" value="F:DNA-3-methyladenine glycosylase activity"/>
    <property type="evidence" value="ECO:0007669"/>
    <property type="project" value="InterPro"/>
</dbReference>
<comment type="caution">
    <text evidence="2">The sequence shown here is derived from an EMBL/GenBank/DDBJ whole genome shotgun (WGS) entry which is preliminary data.</text>
</comment>
<dbReference type="InterPro" id="IPR005019">
    <property type="entry name" value="Adenine_glyco"/>
</dbReference>
<evidence type="ECO:0000256" key="1">
    <source>
        <dbReference type="PIRSR" id="PIRSR605019-1"/>
    </source>
</evidence>
<keyword evidence="1" id="KW-0479">Metal-binding</keyword>
<dbReference type="InterPro" id="IPR052891">
    <property type="entry name" value="DNA-3mA_glycosylase"/>
</dbReference>
<reference evidence="2 3" key="1">
    <citation type="submission" date="2019-08" db="EMBL/GenBank/DDBJ databases">
        <title>In-depth cultivation of the pig gut microbiome towards novel bacterial diversity and tailored functional studies.</title>
        <authorList>
            <person name="Wylensek D."/>
            <person name="Hitch T.C.A."/>
            <person name="Clavel T."/>
        </authorList>
    </citation>
    <scope>NUCLEOTIDE SEQUENCE [LARGE SCALE GENOMIC DNA]</scope>
    <source>
        <strain evidence="2 3">Oil-RF-744-WCA-WT-10</strain>
    </source>
</reference>
<dbReference type="AlphaFoldDB" id="A0A6L5XG07"/>
<dbReference type="Proteomes" id="UP000483362">
    <property type="component" value="Unassembled WGS sequence"/>
</dbReference>
<dbReference type="GO" id="GO:0046872">
    <property type="term" value="F:metal ion binding"/>
    <property type="evidence" value="ECO:0007669"/>
    <property type="project" value="UniProtKB-KW"/>
</dbReference>
<feature type="binding site" evidence="1">
    <location>
        <position position="190"/>
    </location>
    <ligand>
        <name>Zn(2+)</name>
        <dbReference type="ChEBI" id="CHEBI:29105"/>
    </ligand>
</feature>
<proteinExistence type="predicted"/>
<keyword evidence="3" id="KW-1185">Reference proteome</keyword>
<name>A0A6L5XG07_9BACT</name>
<evidence type="ECO:0000313" key="2">
    <source>
        <dbReference type="EMBL" id="MSS18439.1"/>
    </source>
</evidence>
<evidence type="ECO:0000313" key="3">
    <source>
        <dbReference type="Proteomes" id="UP000483362"/>
    </source>
</evidence>
<feature type="binding site" evidence="1">
    <location>
        <position position="27"/>
    </location>
    <ligand>
        <name>Zn(2+)</name>
        <dbReference type="ChEBI" id="CHEBI:29105"/>
    </ligand>
</feature>
<protein>
    <submittedName>
        <fullName evidence="2">DNA-3-methyladenine glycosylase I</fullName>
    </submittedName>
</protein>
<feature type="binding site" evidence="1">
    <location>
        <position position="186"/>
    </location>
    <ligand>
        <name>Zn(2+)</name>
        <dbReference type="ChEBI" id="CHEBI:29105"/>
    </ligand>
</feature>
<dbReference type="RefSeq" id="WP_154327227.1">
    <property type="nucleotide sequence ID" value="NZ_CP045696.1"/>
</dbReference>